<proteinExistence type="predicted"/>
<protein>
    <recommendedName>
        <fullName evidence="3">Lipoprotein</fullName>
    </recommendedName>
</protein>
<evidence type="ECO:0000313" key="1">
    <source>
        <dbReference type="EMBL" id="SDQ33100.1"/>
    </source>
</evidence>
<dbReference type="Proteomes" id="UP000199627">
    <property type="component" value="Unassembled WGS sequence"/>
</dbReference>
<evidence type="ECO:0000313" key="2">
    <source>
        <dbReference type="Proteomes" id="UP000199627"/>
    </source>
</evidence>
<dbReference type="STRING" id="311333.SAMN05421664_1177"/>
<dbReference type="EMBL" id="FNKL01000002">
    <property type="protein sequence ID" value="SDQ33100.1"/>
    <property type="molecule type" value="Genomic_DNA"/>
</dbReference>
<organism evidence="1 2">
    <name type="scientific">Chryseobacterium soldanellicola</name>
    <dbReference type="NCBI Taxonomy" id="311333"/>
    <lineage>
        <taxon>Bacteria</taxon>
        <taxon>Pseudomonadati</taxon>
        <taxon>Bacteroidota</taxon>
        <taxon>Flavobacteriia</taxon>
        <taxon>Flavobacteriales</taxon>
        <taxon>Weeksellaceae</taxon>
        <taxon>Chryseobacterium group</taxon>
        <taxon>Chryseobacterium</taxon>
    </lineage>
</organism>
<sequence>MKNGLLIAVSFTALSLVSCGKNENGNKGTLKLDTSETSIVDNNGKTDTLTTGSSVTEVDGKKTETRSSIYKAVDGTLVKVVFTETPKESTLAITNNHKTFKLPKIKTAAGETTYQKDDIKATVKGDSLILDQGNNLIQLVKTKI</sequence>
<dbReference type="OrthoDB" id="1274059at2"/>
<gene>
    <name evidence="1" type="ORF">SAMN05421664_1177</name>
</gene>
<dbReference type="AlphaFoldDB" id="A0A1H1A0G0"/>
<name>A0A1H1A0G0_9FLAO</name>
<keyword evidence="2" id="KW-1185">Reference proteome</keyword>
<evidence type="ECO:0008006" key="3">
    <source>
        <dbReference type="Google" id="ProtNLM"/>
    </source>
</evidence>
<reference evidence="2" key="1">
    <citation type="submission" date="2016-10" db="EMBL/GenBank/DDBJ databases">
        <authorList>
            <person name="Varghese N."/>
            <person name="Submissions S."/>
        </authorList>
    </citation>
    <scope>NUCLEOTIDE SEQUENCE [LARGE SCALE GENOMIC DNA]</scope>
    <source>
        <strain evidence="2">DSM 17072</strain>
    </source>
</reference>
<accession>A0A1H1A0G0</accession>
<dbReference type="RefSeq" id="WP_089754605.1">
    <property type="nucleotide sequence ID" value="NZ_FNKL01000002.1"/>
</dbReference>
<dbReference type="PROSITE" id="PS51257">
    <property type="entry name" value="PROKAR_LIPOPROTEIN"/>
    <property type="match status" value="1"/>
</dbReference>